<dbReference type="EMBL" id="WLVL01000017">
    <property type="protein sequence ID" value="MTB71194.1"/>
    <property type="molecule type" value="Genomic_DNA"/>
</dbReference>
<keyword evidence="3" id="KW-1185">Reference proteome</keyword>
<dbReference type="InterPro" id="IPR036188">
    <property type="entry name" value="FAD/NAD-bd_sf"/>
</dbReference>
<dbReference type="Pfam" id="PF01593">
    <property type="entry name" value="Amino_oxidase"/>
    <property type="match status" value="1"/>
</dbReference>
<sequence>MTSGACRPRPGGVPACTSLGAWPAGSTCCPARPSDAAARPKEHVTMTTHEIDTDVIVVGAGLAGLRCATELQAHGLDVLVLEASDRVGGRIRTDQVDGFLCDRGFQVLNPSYPRIRADTDLDALGLQPFGRGAGVMHDRGRSLVADPIRHPGRLLDTITSGYLDPGELLGLARWVIPALGRVERLAAAPDAGWGMTLDQAGVTGRLRREVLDRFLAGVILEGDGTSSTTYVQLLIRAFVLGTPGLPRRGMAALPGQLADRLGDRVSFRERVNRVRKQGDHAVVETQARTLRARRSVVAVSPQEVGTLTPLPRVATKGLVTWWFAADARPTDLDMLILDARRDAGGLVNTAVVSNAAPSYAPRGRHLVQATAVMAMGVPTESELRRRLSEIYACDADAWQLVVRHDVPDALPVQPPPLTLRQPVDVDEVTMVCGDHRDTGSIQGALASGLRTARRVLAHLGGDL</sequence>
<protein>
    <submittedName>
        <fullName evidence="2">NAD(P)-binding protein</fullName>
    </submittedName>
</protein>
<comment type="caution">
    <text evidence="2">The sequence shown here is derived from an EMBL/GenBank/DDBJ whole genome shotgun (WGS) entry which is preliminary data.</text>
</comment>
<dbReference type="PANTHER" id="PTHR42841">
    <property type="entry name" value="AMINE OXIDASE"/>
    <property type="match status" value="1"/>
</dbReference>
<dbReference type="Gene3D" id="3.50.50.60">
    <property type="entry name" value="FAD/NAD(P)-binding domain"/>
    <property type="match status" value="1"/>
</dbReference>
<evidence type="ECO:0000313" key="3">
    <source>
        <dbReference type="Proteomes" id="UP000431092"/>
    </source>
</evidence>
<gene>
    <name evidence="2" type="ORF">GGG17_04240</name>
</gene>
<organism evidence="2 3">
    <name type="scientific">Arsenicicoccus cauae</name>
    <dbReference type="NCBI Taxonomy" id="2663847"/>
    <lineage>
        <taxon>Bacteria</taxon>
        <taxon>Bacillati</taxon>
        <taxon>Actinomycetota</taxon>
        <taxon>Actinomycetes</taxon>
        <taxon>Micrococcales</taxon>
        <taxon>Intrasporangiaceae</taxon>
        <taxon>Arsenicicoccus</taxon>
    </lineage>
</organism>
<accession>A0A6I3I4Q7</accession>
<proteinExistence type="predicted"/>
<reference evidence="2 3" key="1">
    <citation type="submission" date="2019-11" db="EMBL/GenBank/DDBJ databases">
        <title>Whole genome sequencing identifies a novel species of the genus Arsenicicoccus isolated from human blood.</title>
        <authorList>
            <person name="Jeong J.H."/>
            <person name="Kweon O.J."/>
            <person name="Kim H.R."/>
            <person name="Kim T.-H."/>
            <person name="Ha S.-M."/>
            <person name="Lee M.-K."/>
        </authorList>
    </citation>
    <scope>NUCLEOTIDE SEQUENCE [LARGE SCALE GENOMIC DNA]</scope>
    <source>
        <strain evidence="2 3">MKL-02</strain>
    </source>
</reference>
<dbReference type="InterPro" id="IPR002937">
    <property type="entry name" value="Amino_oxidase"/>
</dbReference>
<dbReference type="Proteomes" id="UP000431092">
    <property type="component" value="Unassembled WGS sequence"/>
</dbReference>
<dbReference type="AlphaFoldDB" id="A0A6I3I4Q7"/>
<name>A0A6I3I4Q7_9MICO</name>
<dbReference type="SUPFAM" id="SSF51905">
    <property type="entry name" value="FAD/NAD(P)-binding domain"/>
    <property type="match status" value="1"/>
</dbReference>
<evidence type="ECO:0000313" key="2">
    <source>
        <dbReference type="EMBL" id="MTB71194.1"/>
    </source>
</evidence>
<feature type="domain" description="Amine oxidase" evidence="1">
    <location>
        <begin position="62"/>
        <end position="456"/>
    </location>
</feature>
<dbReference type="GO" id="GO:0016491">
    <property type="term" value="F:oxidoreductase activity"/>
    <property type="evidence" value="ECO:0007669"/>
    <property type="project" value="InterPro"/>
</dbReference>
<evidence type="ECO:0000259" key="1">
    <source>
        <dbReference type="Pfam" id="PF01593"/>
    </source>
</evidence>